<evidence type="ECO:0000256" key="3">
    <source>
        <dbReference type="SAM" id="MobiDB-lite"/>
    </source>
</evidence>
<dbReference type="ExpressionAtlas" id="A0A3L6EB26">
    <property type="expression patterns" value="baseline and differential"/>
</dbReference>
<proteinExistence type="predicted"/>
<dbReference type="EMBL" id="NCVQ01000007">
    <property type="protein sequence ID" value="PWZ18132.1"/>
    <property type="molecule type" value="Genomic_DNA"/>
</dbReference>
<dbReference type="AlphaFoldDB" id="A0A3L6EB26"/>
<feature type="region of interest" description="Disordered" evidence="3">
    <location>
        <begin position="1"/>
        <end position="71"/>
    </location>
</feature>
<dbReference type="Proteomes" id="UP000251960">
    <property type="component" value="Chromosome 6"/>
</dbReference>
<dbReference type="GO" id="GO:0005634">
    <property type="term" value="C:nucleus"/>
    <property type="evidence" value="ECO:0007669"/>
    <property type="project" value="UniProtKB-SubCell"/>
</dbReference>
<comment type="subcellular location">
    <subcellularLocation>
        <location evidence="1">Nucleus</location>
    </subcellularLocation>
</comment>
<gene>
    <name evidence="4" type="ORF">Zm00014a_015767</name>
</gene>
<feature type="compositionally biased region" description="Acidic residues" evidence="3">
    <location>
        <begin position="1"/>
        <end position="13"/>
    </location>
</feature>
<sequence>MLGDREEGDEELFETASSVSSADADSDDEGDRFPSAGAAGGEGPCDQQDRRRRAPVPQPQPQPLRRMNSDSIYDMASMVSQLVPAKKGLSRHYEGKAQSFACMSEVRCLDDLRKKDSPYKQKKVKSSCKGYVALGGMMMANKPPSSGSCAGLGLAAANGFRTSPIQDGYQYHQ</sequence>
<protein>
    <recommendedName>
        <fullName evidence="6">Oxidative stress 3</fullName>
    </recommendedName>
</protein>
<dbReference type="PANTHER" id="PTHR33172:SF42">
    <property type="entry name" value="OXIDATIVE STRESS 3"/>
    <property type="match status" value="1"/>
</dbReference>
<organism evidence="4 5">
    <name type="scientific">Zea mays</name>
    <name type="common">Maize</name>
    <dbReference type="NCBI Taxonomy" id="4577"/>
    <lineage>
        <taxon>Eukaryota</taxon>
        <taxon>Viridiplantae</taxon>
        <taxon>Streptophyta</taxon>
        <taxon>Embryophyta</taxon>
        <taxon>Tracheophyta</taxon>
        <taxon>Spermatophyta</taxon>
        <taxon>Magnoliopsida</taxon>
        <taxon>Liliopsida</taxon>
        <taxon>Poales</taxon>
        <taxon>Poaceae</taxon>
        <taxon>PACMAD clade</taxon>
        <taxon>Panicoideae</taxon>
        <taxon>Andropogonodae</taxon>
        <taxon>Andropogoneae</taxon>
        <taxon>Tripsacinae</taxon>
        <taxon>Zea</taxon>
    </lineage>
</organism>
<evidence type="ECO:0000313" key="5">
    <source>
        <dbReference type="Proteomes" id="UP000251960"/>
    </source>
</evidence>
<dbReference type="PANTHER" id="PTHR33172">
    <property type="entry name" value="OS08G0516900 PROTEIN"/>
    <property type="match status" value="1"/>
</dbReference>
<evidence type="ECO:0000313" key="4">
    <source>
        <dbReference type="EMBL" id="PWZ18132.1"/>
    </source>
</evidence>
<evidence type="ECO:0000256" key="2">
    <source>
        <dbReference type="ARBA" id="ARBA00023242"/>
    </source>
</evidence>
<reference evidence="4 5" key="1">
    <citation type="journal article" date="2018" name="Nat. Genet.">
        <title>Extensive intraspecific gene order and gene structural variations between Mo17 and other maize genomes.</title>
        <authorList>
            <person name="Sun S."/>
            <person name="Zhou Y."/>
            <person name="Chen J."/>
            <person name="Shi J."/>
            <person name="Zhao H."/>
            <person name="Zhao H."/>
            <person name="Song W."/>
            <person name="Zhang M."/>
            <person name="Cui Y."/>
            <person name="Dong X."/>
            <person name="Liu H."/>
            <person name="Ma X."/>
            <person name="Jiao Y."/>
            <person name="Wang B."/>
            <person name="Wei X."/>
            <person name="Stein J.C."/>
            <person name="Glaubitz J.C."/>
            <person name="Lu F."/>
            <person name="Yu G."/>
            <person name="Liang C."/>
            <person name="Fengler K."/>
            <person name="Li B."/>
            <person name="Rafalski A."/>
            <person name="Schnable P.S."/>
            <person name="Ware D.H."/>
            <person name="Buckler E.S."/>
            <person name="Lai J."/>
        </authorList>
    </citation>
    <scope>NUCLEOTIDE SEQUENCE [LARGE SCALE GENOMIC DNA]</scope>
    <source>
        <strain evidence="5">cv. Missouri 17</strain>
        <tissue evidence="4">Seedling</tissue>
    </source>
</reference>
<comment type="caution">
    <text evidence="4">The sequence shown here is derived from an EMBL/GenBank/DDBJ whole genome shotgun (WGS) entry which is preliminary data.</text>
</comment>
<dbReference type="GO" id="GO:0006950">
    <property type="term" value="P:response to stress"/>
    <property type="evidence" value="ECO:0007669"/>
    <property type="project" value="UniProtKB-ARBA"/>
</dbReference>
<evidence type="ECO:0008006" key="6">
    <source>
        <dbReference type="Google" id="ProtNLM"/>
    </source>
</evidence>
<evidence type="ECO:0000256" key="1">
    <source>
        <dbReference type="ARBA" id="ARBA00004123"/>
    </source>
</evidence>
<name>A0A3L6EB26_MAIZE</name>
<keyword evidence="2" id="KW-0539">Nucleus</keyword>
<dbReference type="InterPro" id="IPR051992">
    <property type="entry name" value="OxStress_Response_Reg"/>
</dbReference>
<accession>A0A3L6EB26</accession>